<dbReference type="InterPro" id="IPR004097">
    <property type="entry name" value="DHHA2"/>
</dbReference>
<dbReference type="BRENDA" id="3.6.1.1">
    <property type="organism ID" value="1880"/>
</dbReference>
<dbReference type="SMART" id="SM01131">
    <property type="entry name" value="DHHA2"/>
    <property type="match status" value="1"/>
</dbReference>
<reference evidence="10" key="1">
    <citation type="submission" date="2014-07" db="EMBL/GenBank/DDBJ databases">
        <authorList>
            <person name="Hornung V.Bastian."/>
        </authorList>
    </citation>
    <scope>NUCLEOTIDE SEQUENCE</scope>
    <source>
        <strain evidence="10">PCE-S</strain>
    </source>
</reference>
<dbReference type="Gene3D" id="3.40.1390.20">
    <property type="entry name" value="HprK N-terminal domain-like"/>
    <property type="match status" value="1"/>
</dbReference>
<dbReference type="GO" id="GO:0046872">
    <property type="term" value="F:metal ion binding"/>
    <property type="evidence" value="ECO:0007669"/>
    <property type="project" value="UniProtKB-KW"/>
</dbReference>
<evidence type="ECO:0000256" key="4">
    <source>
        <dbReference type="ARBA" id="ARBA00022801"/>
    </source>
</evidence>
<sequence>MSKKIHVVGHRNPDTDSICAAIAYARLKQRLGMDHVIPYRAGKINRETEFVLNAFGVEAPELLKDLHLRVKDMLNGPIPAVKPRTSLLEAWKIMKESNQKTLPVVDHTEQMIGMITVGDLSGSYIESMADHELESLHIPVENVIRTLNGRLLVGSAEQDLKGNVYVGAMRHETLEAYVGNGNIVLMGDRQTAQESVLRQGVSALILTGGATLAPELEDLARQQNCVVISVPYDTFTAARLLPMTAPVQNAMKTEGIVAFNEDDLISEVKEKMLETRFRNYPVLDEQGKVVGLISRYHLLSLSRKQVILVDHNEFGQAVVGTDQAQILEVVDHHRVGGIQTGEPILFRNEPVGSTCTIVAKCYRDWDVVPEKAIAGIMLGAILSDTVIFKSPTCTEIDRENATYLASIAGVDPKEFGVQMFKAASNLGERQVDELIEEDLKEFTMGELRVGIGQFSVMGLEGLDQLRAELSQRLEEIRGQRAMNYLMLMVTDLLEENTELFISGAKPEEIAKAFDKPLDKESIFLPGVLSRKKQVVPPLSKYFLQ</sequence>
<dbReference type="EMBL" id="LOCK01000083">
    <property type="protein sequence ID" value="KTE89352.1"/>
    <property type="molecule type" value="Genomic_DNA"/>
</dbReference>
<dbReference type="Gene3D" id="3.10.580.10">
    <property type="entry name" value="CBS-domain"/>
    <property type="match status" value="1"/>
</dbReference>
<dbReference type="OMA" id="TIIANMF"/>
<dbReference type="CDD" id="cd04597">
    <property type="entry name" value="CBS_pair_inorgPPase"/>
    <property type="match status" value="1"/>
</dbReference>
<gene>
    <name evidence="11" type="ORF">AT727_13205</name>
    <name evidence="10" type="ORF">DPCES_4193</name>
</gene>
<dbReference type="AlphaFoldDB" id="A0A098B5G4"/>
<dbReference type="NCBIfam" id="NF011442">
    <property type="entry name" value="PRK14869.1-4"/>
    <property type="match status" value="1"/>
</dbReference>
<dbReference type="InterPro" id="IPR001667">
    <property type="entry name" value="DDH_dom"/>
</dbReference>
<dbReference type="InterPro" id="IPR046342">
    <property type="entry name" value="CBS_dom_sf"/>
</dbReference>
<dbReference type="Pfam" id="PF01368">
    <property type="entry name" value="DHH"/>
    <property type="match status" value="2"/>
</dbReference>
<evidence type="ECO:0000256" key="7">
    <source>
        <dbReference type="ARBA" id="ARBA00047820"/>
    </source>
</evidence>
<dbReference type="PANTHER" id="PTHR12112:SF22">
    <property type="entry name" value="MANGANESE-DEPENDENT INORGANIC PYROPHOSPHATASE-RELATED"/>
    <property type="match status" value="1"/>
</dbReference>
<dbReference type="InterPro" id="IPR038222">
    <property type="entry name" value="DHHA2_dom_sf"/>
</dbReference>
<dbReference type="InterPro" id="IPR000644">
    <property type="entry name" value="CBS_dom"/>
</dbReference>
<comment type="catalytic activity">
    <reaction evidence="7">
        <text>diphosphate + H2O = 2 phosphate + H(+)</text>
        <dbReference type="Rhea" id="RHEA:24576"/>
        <dbReference type="ChEBI" id="CHEBI:15377"/>
        <dbReference type="ChEBI" id="CHEBI:15378"/>
        <dbReference type="ChEBI" id="CHEBI:33019"/>
        <dbReference type="ChEBI" id="CHEBI:43474"/>
        <dbReference type="EC" id="3.6.1.1"/>
    </reaction>
</comment>
<dbReference type="InterPro" id="IPR038763">
    <property type="entry name" value="DHH_sf"/>
</dbReference>
<dbReference type="Proteomes" id="UP000054623">
    <property type="component" value="Unassembled WGS sequence"/>
</dbReference>
<dbReference type="PANTHER" id="PTHR12112">
    <property type="entry name" value="BNIP - RELATED"/>
    <property type="match status" value="1"/>
</dbReference>
<dbReference type="GO" id="GO:0004427">
    <property type="term" value="F:inorganic diphosphate phosphatase activity"/>
    <property type="evidence" value="ECO:0007669"/>
    <property type="project" value="UniProtKB-EC"/>
</dbReference>
<dbReference type="FunFam" id="3.90.1640.10:FF:000001">
    <property type="entry name" value="Probable manganese-dependent inorganic pyrophosphatase"/>
    <property type="match status" value="1"/>
</dbReference>
<dbReference type="EMBL" id="LK996017">
    <property type="protein sequence ID" value="CDX04079.1"/>
    <property type="molecule type" value="Genomic_DNA"/>
</dbReference>
<dbReference type="PATRIC" id="fig|49338.4.peg.4517"/>
<keyword evidence="10" id="KW-0012">Acyltransferase</keyword>
<keyword evidence="8" id="KW-0129">CBS domain</keyword>
<evidence type="ECO:0000313" key="12">
    <source>
        <dbReference type="Proteomes" id="UP000054623"/>
    </source>
</evidence>
<proteinExistence type="predicted"/>
<evidence type="ECO:0000256" key="5">
    <source>
        <dbReference type="ARBA" id="ARBA00023211"/>
    </source>
</evidence>
<evidence type="ECO:0000313" key="11">
    <source>
        <dbReference type="EMBL" id="KTE89352.1"/>
    </source>
</evidence>
<dbReference type="CDD" id="cd02205">
    <property type="entry name" value="CBS_pair_SF"/>
    <property type="match status" value="1"/>
</dbReference>
<reference evidence="11 12" key="2">
    <citation type="submission" date="2015-12" db="EMBL/GenBank/DDBJ databases">
        <title>Draft Genome Sequence of Desulfitobacterium hafniense Strain DH, a Sulfate-reducing Bacterium Isolated from Paddy Soils.</title>
        <authorList>
            <person name="Bao P."/>
            <person name="Zhang X."/>
            <person name="Li G."/>
        </authorList>
    </citation>
    <scope>NUCLEOTIDE SEQUENCE [LARGE SCALE GENOMIC DNA]</scope>
    <source>
        <strain evidence="11 12">DH</strain>
    </source>
</reference>
<keyword evidence="5" id="KW-0464">Manganese</keyword>
<protein>
    <recommendedName>
        <fullName evidence="2">inorganic diphosphatase</fullName>
        <ecNumber evidence="2">3.6.1.1</ecNumber>
    </recommendedName>
    <alternativeName>
        <fullName evidence="6">Pyrophosphate phospho-hydrolase</fullName>
    </alternativeName>
</protein>
<accession>A0A098B5G4</accession>
<keyword evidence="4 10" id="KW-0378">Hydrolase</keyword>
<keyword evidence="10" id="KW-0808">Transferase</keyword>
<dbReference type="SUPFAM" id="SSF75138">
    <property type="entry name" value="HprK N-terminal domain-like"/>
    <property type="match status" value="1"/>
</dbReference>
<evidence type="ECO:0000256" key="2">
    <source>
        <dbReference type="ARBA" id="ARBA00012146"/>
    </source>
</evidence>
<dbReference type="GO" id="GO:0016746">
    <property type="term" value="F:acyltransferase activity"/>
    <property type="evidence" value="ECO:0007669"/>
    <property type="project" value="UniProtKB-KW"/>
</dbReference>
<dbReference type="InterPro" id="IPR010766">
    <property type="entry name" value="DRTGG"/>
</dbReference>
<dbReference type="NCBIfam" id="NF011443">
    <property type="entry name" value="PRK14869.1-5"/>
    <property type="match status" value="1"/>
</dbReference>
<dbReference type="RefSeq" id="WP_011461447.1">
    <property type="nucleotide sequence ID" value="NZ_CABKQQ010000061.1"/>
</dbReference>
<keyword evidence="3" id="KW-0479">Metal-binding</keyword>
<feature type="domain" description="CBS" evidence="9">
    <location>
        <begin position="251"/>
        <end position="309"/>
    </location>
</feature>
<evidence type="ECO:0000313" key="10">
    <source>
        <dbReference type="EMBL" id="CDX04079.1"/>
    </source>
</evidence>
<name>A0A098B5G4_DESHA</name>
<feature type="domain" description="CBS" evidence="9">
    <location>
        <begin position="73"/>
        <end position="133"/>
    </location>
</feature>
<dbReference type="OrthoDB" id="9766150at2"/>
<dbReference type="EC" id="3.6.1.1" evidence="2"/>
<dbReference type="SUPFAM" id="SSF64182">
    <property type="entry name" value="DHH phosphoesterases"/>
    <property type="match status" value="1"/>
</dbReference>
<dbReference type="Gene3D" id="3.10.310.20">
    <property type="entry name" value="DHHA2 domain"/>
    <property type="match status" value="1"/>
</dbReference>
<evidence type="ECO:0000259" key="9">
    <source>
        <dbReference type="PROSITE" id="PS51371"/>
    </source>
</evidence>
<evidence type="ECO:0000256" key="6">
    <source>
        <dbReference type="ARBA" id="ARBA00032535"/>
    </source>
</evidence>
<organism evidence="10">
    <name type="scientific">Desulfitobacterium hafniense</name>
    <name type="common">Desulfitobacterium frappieri</name>
    <dbReference type="NCBI Taxonomy" id="49338"/>
    <lineage>
        <taxon>Bacteria</taxon>
        <taxon>Bacillati</taxon>
        <taxon>Bacillota</taxon>
        <taxon>Clostridia</taxon>
        <taxon>Eubacteriales</taxon>
        <taxon>Desulfitobacteriaceae</taxon>
        <taxon>Desulfitobacterium</taxon>
    </lineage>
</organism>
<dbReference type="SUPFAM" id="SSF54631">
    <property type="entry name" value="CBS-domain pair"/>
    <property type="match status" value="1"/>
</dbReference>
<evidence type="ECO:0000256" key="8">
    <source>
        <dbReference type="PROSITE-ProRule" id="PRU00703"/>
    </source>
</evidence>
<dbReference type="Pfam" id="PF07085">
    <property type="entry name" value="DRTGG"/>
    <property type="match status" value="1"/>
</dbReference>
<dbReference type="SMART" id="SM00116">
    <property type="entry name" value="CBS"/>
    <property type="match status" value="2"/>
</dbReference>
<dbReference type="Pfam" id="PF00571">
    <property type="entry name" value="CBS"/>
    <property type="match status" value="1"/>
</dbReference>
<dbReference type="Pfam" id="PF02833">
    <property type="entry name" value="DHHA2"/>
    <property type="match status" value="1"/>
</dbReference>
<dbReference type="PROSITE" id="PS51371">
    <property type="entry name" value="CBS"/>
    <property type="match status" value="2"/>
</dbReference>
<evidence type="ECO:0000256" key="1">
    <source>
        <dbReference type="ARBA" id="ARBA00001936"/>
    </source>
</evidence>
<comment type="cofactor">
    <cofactor evidence="1">
        <name>Mn(2+)</name>
        <dbReference type="ChEBI" id="CHEBI:29035"/>
    </cofactor>
</comment>
<dbReference type="GO" id="GO:0005737">
    <property type="term" value="C:cytoplasm"/>
    <property type="evidence" value="ECO:0007669"/>
    <property type="project" value="InterPro"/>
</dbReference>
<dbReference type="InterPro" id="IPR028979">
    <property type="entry name" value="Ser_kin/Pase_Hpr-like_N_sf"/>
</dbReference>
<evidence type="ECO:0000256" key="3">
    <source>
        <dbReference type="ARBA" id="ARBA00022723"/>
    </source>
</evidence>